<evidence type="ECO:0000313" key="2">
    <source>
        <dbReference type="EnsemblPlants" id="AES77747"/>
    </source>
</evidence>
<gene>
    <name evidence="1" type="ordered locus">MTR_7g016690</name>
</gene>
<name>G7KR24_MEDTR</name>
<reference evidence="1 3" key="2">
    <citation type="journal article" date="2014" name="BMC Genomics">
        <title>An improved genome release (version Mt4.0) for the model legume Medicago truncatula.</title>
        <authorList>
            <person name="Tang H."/>
            <person name="Krishnakumar V."/>
            <person name="Bidwell S."/>
            <person name="Rosen B."/>
            <person name="Chan A."/>
            <person name="Zhou S."/>
            <person name="Gentzbittel L."/>
            <person name="Childs K.L."/>
            <person name="Yandell M."/>
            <person name="Gundlach H."/>
            <person name="Mayer K.F."/>
            <person name="Schwartz D.C."/>
            <person name="Town C.D."/>
        </authorList>
    </citation>
    <scope>GENOME REANNOTATION</scope>
    <source>
        <strain evidence="2 3">cv. Jemalong A17</strain>
    </source>
</reference>
<dbReference type="AlphaFoldDB" id="G7KR24"/>
<protein>
    <submittedName>
        <fullName evidence="1 2">Uncharacterized protein</fullName>
    </submittedName>
</protein>
<dbReference type="EnsemblPlants" id="AES77747">
    <property type="protein sequence ID" value="AES77747"/>
    <property type="gene ID" value="MTR_7g016690"/>
</dbReference>
<keyword evidence="3" id="KW-1185">Reference proteome</keyword>
<proteinExistence type="predicted"/>
<evidence type="ECO:0000313" key="3">
    <source>
        <dbReference type="Proteomes" id="UP000002051"/>
    </source>
</evidence>
<dbReference type="EMBL" id="CM001223">
    <property type="protein sequence ID" value="AES77747.1"/>
    <property type="molecule type" value="Genomic_DNA"/>
</dbReference>
<dbReference type="PaxDb" id="3880-AES77747"/>
<evidence type="ECO:0000313" key="1">
    <source>
        <dbReference type="EMBL" id="AES77747.1"/>
    </source>
</evidence>
<sequence>MENTHLSSAVVNYRWHIRQQLTAAACFTYPSQKQFAEDVGIEVSRKGMHLSTTTIVLPLKFDKVKPVKQQLSCIHPKVLLFLSKIRHLDEIA</sequence>
<dbReference type="Proteomes" id="UP000002051">
    <property type="component" value="Unassembled WGS sequence"/>
</dbReference>
<dbReference type="HOGENOM" id="CLU_2416665_0_0_1"/>
<organism evidence="1 3">
    <name type="scientific">Medicago truncatula</name>
    <name type="common">Barrel medic</name>
    <name type="synonym">Medicago tribuloides</name>
    <dbReference type="NCBI Taxonomy" id="3880"/>
    <lineage>
        <taxon>Eukaryota</taxon>
        <taxon>Viridiplantae</taxon>
        <taxon>Streptophyta</taxon>
        <taxon>Embryophyta</taxon>
        <taxon>Tracheophyta</taxon>
        <taxon>Spermatophyta</taxon>
        <taxon>Magnoliopsida</taxon>
        <taxon>eudicotyledons</taxon>
        <taxon>Gunneridae</taxon>
        <taxon>Pentapetalae</taxon>
        <taxon>rosids</taxon>
        <taxon>fabids</taxon>
        <taxon>Fabales</taxon>
        <taxon>Fabaceae</taxon>
        <taxon>Papilionoideae</taxon>
        <taxon>50 kb inversion clade</taxon>
        <taxon>NPAAA clade</taxon>
        <taxon>Hologalegina</taxon>
        <taxon>IRL clade</taxon>
        <taxon>Trifolieae</taxon>
        <taxon>Medicago</taxon>
    </lineage>
</organism>
<reference evidence="1 3" key="1">
    <citation type="journal article" date="2011" name="Nature">
        <title>The Medicago genome provides insight into the evolution of rhizobial symbioses.</title>
        <authorList>
            <person name="Young N.D."/>
            <person name="Debelle F."/>
            <person name="Oldroyd G.E."/>
            <person name="Geurts R."/>
            <person name="Cannon S.B."/>
            <person name="Udvardi M.K."/>
            <person name="Benedito V.A."/>
            <person name="Mayer K.F."/>
            <person name="Gouzy J."/>
            <person name="Schoof H."/>
            <person name="Van de Peer Y."/>
            <person name="Proost S."/>
            <person name="Cook D.R."/>
            <person name="Meyers B.C."/>
            <person name="Spannagl M."/>
            <person name="Cheung F."/>
            <person name="De Mita S."/>
            <person name="Krishnakumar V."/>
            <person name="Gundlach H."/>
            <person name="Zhou S."/>
            <person name="Mudge J."/>
            <person name="Bharti A.K."/>
            <person name="Murray J.D."/>
            <person name="Naoumkina M.A."/>
            <person name="Rosen B."/>
            <person name="Silverstein K.A."/>
            <person name="Tang H."/>
            <person name="Rombauts S."/>
            <person name="Zhao P.X."/>
            <person name="Zhou P."/>
            <person name="Barbe V."/>
            <person name="Bardou P."/>
            <person name="Bechner M."/>
            <person name="Bellec A."/>
            <person name="Berger A."/>
            <person name="Berges H."/>
            <person name="Bidwell S."/>
            <person name="Bisseling T."/>
            <person name="Choisne N."/>
            <person name="Couloux A."/>
            <person name="Denny R."/>
            <person name="Deshpande S."/>
            <person name="Dai X."/>
            <person name="Doyle J.J."/>
            <person name="Dudez A.M."/>
            <person name="Farmer A.D."/>
            <person name="Fouteau S."/>
            <person name="Franken C."/>
            <person name="Gibelin C."/>
            <person name="Gish J."/>
            <person name="Goldstein S."/>
            <person name="Gonzalez A.J."/>
            <person name="Green P.J."/>
            <person name="Hallab A."/>
            <person name="Hartog M."/>
            <person name="Hua A."/>
            <person name="Humphray S.J."/>
            <person name="Jeong D.H."/>
            <person name="Jing Y."/>
            <person name="Jocker A."/>
            <person name="Kenton S.M."/>
            <person name="Kim D.J."/>
            <person name="Klee K."/>
            <person name="Lai H."/>
            <person name="Lang C."/>
            <person name="Lin S."/>
            <person name="Macmil S.L."/>
            <person name="Magdelenat G."/>
            <person name="Matthews L."/>
            <person name="McCorrison J."/>
            <person name="Monaghan E.L."/>
            <person name="Mun J.H."/>
            <person name="Najar F.Z."/>
            <person name="Nicholson C."/>
            <person name="Noirot C."/>
            <person name="O'Bleness M."/>
            <person name="Paule C.R."/>
            <person name="Poulain J."/>
            <person name="Prion F."/>
            <person name="Qin B."/>
            <person name="Qu C."/>
            <person name="Retzel E.F."/>
            <person name="Riddle C."/>
            <person name="Sallet E."/>
            <person name="Samain S."/>
            <person name="Samson N."/>
            <person name="Sanders I."/>
            <person name="Saurat O."/>
            <person name="Scarpelli C."/>
            <person name="Schiex T."/>
            <person name="Segurens B."/>
            <person name="Severin A.J."/>
            <person name="Sherrier D.J."/>
            <person name="Shi R."/>
            <person name="Sims S."/>
            <person name="Singer S.R."/>
            <person name="Sinharoy S."/>
            <person name="Sterck L."/>
            <person name="Viollet A."/>
            <person name="Wang B.B."/>
            <person name="Wang K."/>
            <person name="Wang M."/>
            <person name="Wang X."/>
            <person name="Warfsmann J."/>
            <person name="Weissenbach J."/>
            <person name="White D.D."/>
            <person name="White J.D."/>
            <person name="Wiley G.B."/>
            <person name="Wincker P."/>
            <person name="Xing Y."/>
            <person name="Yang L."/>
            <person name="Yao Z."/>
            <person name="Ying F."/>
            <person name="Zhai J."/>
            <person name="Zhou L."/>
            <person name="Zuber A."/>
            <person name="Denarie J."/>
            <person name="Dixon R.A."/>
            <person name="May G.D."/>
            <person name="Schwartz D.C."/>
            <person name="Rogers J."/>
            <person name="Quetier F."/>
            <person name="Town C.D."/>
            <person name="Roe B.A."/>
        </authorList>
    </citation>
    <scope>NUCLEOTIDE SEQUENCE [LARGE SCALE GENOMIC DNA]</scope>
    <source>
        <strain evidence="1">A17</strain>
        <strain evidence="2 3">cv. Jemalong A17</strain>
    </source>
</reference>
<reference evidence="2" key="3">
    <citation type="submission" date="2015-04" db="UniProtKB">
        <authorList>
            <consortium name="EnsemblPlants"/>
        </authorList>
    </citation>
    <scope>IDENTIFICATION</scope>
    <source>
        <strain evidence="2">cv. Jemalong A17</strain>
    </source>
</reference>
<accession>G7KR24</accession>